<evidence type="ECO:0000313" key="2">
    <source>
        <dbReference type="EMBL" id="TKI53188.1"/>
    </source>
</evidence>
<comment type="caution">
    <text evidence="2">The sequence shown here is derived from an EMBL/GenBank/DDBJ whole genome shotgun (WGS) entry which is preliminary data.</text>
</comment>
<sequence>MENLQTAEVTEMESIEVADTNEAPLQEQQGNPLEQERQELLEEIERLEQEKVQYENLRLQLQLEERGFGYAKEFVEQFGFAKTPAEKVDALAQLINEVKLDIGFKPKEVAKQDDYTAHKQNGDAKGMIASKFSKLFK</sequence>
<dbReference type="AlphaFoldDB" id="A0A4U2XYY5"/>
<proteinExistence type="predicted"/>
<evidence type="ECO:0008006" key="4">
    <source>
        <dbReference type="Google" id="ProtNLM"/>
    </source>
</evidence>
<evidence type="ECO:0000256" key="1">
    <source>
        <dbReference type="SAM" id="MobiDB-lite"/>
    </source>
</evidence>
<evidence type="ECO:0000313" key="3">
    <source>
        <dbReference type="Proteomes" id="UP000308744"/>
    </source>
</evidence>
<accession>A0A4U2XYY5</accession>
<protein>
    <recommendedName>
        <fullName evidence="4">DUF4355 domain-containing protein</fullName>
    </recommendedName>
</protein>
<keyword evidence="3" id="KW-1185">Reference proteome</keyword>
<dbReference type="Proteomes" id="UP000308744">
    <property type="component" value="Unassembled WGS sequence"/>
</dbReference>
<organism evidence="2 3">
    <name type="scientific">Lysinibacillus mangiferihumi</name>
    <dbReference type="NCBI Taxonomy" id="1130819"/>
    <lineage>
        <taxon>Bacteria</taxon>
        <taxon>Bacillati</taxon>
        <taxon>Bacillota</taxon>
        <taxon>Bacilli</taxon>
        <taxon>Bacillales</taxon>
        <taxon>Bacillaceae</taxon>
        <taxon>Lysinibacillus</taxon>
    </lineage>
</organism>
<dbReference type="RefSeq" id="WP_107895719.1">
    <property type="nucleotide sequence ID" value="NZ_PYWM01000013.1"/>
</dbReference>
<feature type="region of interest" description="Disordered" evidence="1">
    <location>
        <begin position="1"/>
        <end position="33"/>
    </location>
</feature>
<name>A0A4U2XYY5_9BACI</name>
<gene>
    <name evidence="2" type="ORF">FC756_25280</name>
</gene>
<dbReference type="EMBL" id="SZPU01000129">
    <property type="protein sequence ID" value="TKI53188.1"/>
    <property type="molecule type" value="Genomic_DNA"/>
</dbReference>
<reference evidence="2 3" key="1">
    <citation type="submission" date="2019-04" db="EMBL/GenBank/DDBJ databases">
        <title>Lysinibacillus genome sequencing.</title>
        <authorList>
            <person name="Dunlap C."/>
        </authorList>
    </citation>
    <scope>NUCLEOTIDE SEQUENCE [LARGE SCALE GENOMIC DNA]</scope>
    <source>
        <strain evidence="2 3">CCTCC AB 2010389</strain>
    </source>
</reference>